<dbReference type="STRING" id="872970.SAMN04488134_11366"/>
<dbReference type="RefSeq" id="WP_091499887.1">
    <property type="nucleotide sequence ID" value="NZ_FODJ01000013.1"/>
</dbReference>
<gene>
    <name evidence="1" type="ORF">SAMN04488134_11366</name>
</gene>
<evidence type="ECO:0008006" key="3">
    <source>
        <dbReference type="Google" id="ProtNLM"/>
    </source>
</evidence>
<dbReference type="Proteomes" id="UP000199300">
    <property type="component" value="Unassembled WGS sequence"/>
</dbReference>
<dbReference type="OrthoDB" id="2879342at2"/>
<dbReference type="AlphaFoldDB" id="A0A1H8SQY6"/>
<proteinExistence type="predicted"/>
<organism evidence="1 2">
    <name type="scientific">Amphibacillus marinus</name>
    <dbReference type="NCBI Taxonomy" id="872970"/>
    <lineage>
        <taxon>Bacteria</taxon>
        <taxon>Bacillati</taxon>
        <taxon>Bacillota</taxon>
        <taxon>Bacilli</taxon>
        <taxon>Bacillales</taxon>
        <taxon>Bacillaceae</taxon>
        <taxon>Amphibacillus</taxon>
    </lineage>
</organism>
<keyword evidence="2" id="KW-1185">Reference proteome</keyword>
<reference evidence="1 2" key="1">
    <citation type="submission" date="2016-10" db="EMBL/GenBank/DDBJ databases">
        <authorList>
            <person name="de Groot N.N."/>
        </authorList>
    </citation>
    <scope>NUCLEOTIDE SEQUENCE [LARGE SCALE GENOMIC DNA]</scope>
    <source>
        <strain evidence="1 2">CGMCC 1.10434</strain>
    </source>
</reference>
<dbReference type="EMBL" id="FODJ01000013">
    <property type="protein sequence ID" value="SEO80724.1"/>
    <property type="molecule type" value="Genomic_DNA"/>
</dbReference>
<sequence>MINNLLDQLVHNNIQLIISDNQKLKLLYQKNNVTDELKNQITKNKLKIMQRLLENKQARSVGFNIYGSGDLYEYRYGFGSYLYIERSANDLVTAWRANYPKGGDKPYKLKIIRKNSSFEKAFKEAKGFIDWLNKKNGKRY</sequence>
<evidence type="ECO:0000313" key="2">
    <source>
        <dbReference type="Proteomes" id="UP000199300"/>
    </source>
</evidence>
<accession>A0A1H8SQY6</accession>
<name>A0A1H8SQY6_9BACI</name>
<evidence type="ECO:0000313" key="1">
    <source>
        <dbReference type="EMBL" id="SEO80724.1"/>
    </source>
</evidence>
<protein>
    <recommendedName>
        <fullName evidence="3">TubC N-terminal docking domain-containing protein</fullName>
    </recommendedName>
</protein>